<evidence type="ECO:0000313" key="3">
    <source>
        <dbReference type="Proteomes" id="UP001066276"/>
    </source>
</evidence>
<keyword evidence="3" id="KW-1185">Reference proteome</keyword>
<dbReference type="Proteomes" id="UP001066276">
    <property type="component" value="Chromosome 7"/>
</dbReference>
<proteinExistence type="predicted"/>
<comment type="caution">
    <text evidence="2">The sequence shown here is derived from an EMBL/GenBank/DDBJ whole genome shotgun (WGS) entry which is preliminary data.</text>
</comment>
<evidence type="ECO:0000256" key="1">
    <source>
        <dbReference type="SAM" id="MobiDB-lite"/>
    </source>
</evidence>
<accession>A0AAV7PT94</accession>
<organism evidence="2 3">
    <name type="scientific">Pleurodeles waltl</name>
    <name type="common">Iberian ribbed newt</name>
    <dbReference type="NCBI Taxonomy" id="8319"/>
    <lineage>
        <taxon>Eukaryota</taxon>
        <taxon>Metazoa</taxon>
        <taxon>Chordata</taxon>
        <taxon>Craniata</taxon>
        <taxon>Vertebrata</taxon>
        <taxon>Euteleostomi</taxon>
        <taxon>Amphibia</taxon>
        <taxon>Batrachia</taxon>
        <taxon>Caudata</taxon>
        <taxon>Salamandroidea</taxon>
        <taxon>Salamandridae</taxon>
        <taxon>Pleurodelinae</taxon>
        <taxon>Pleurodeles</taxon>
    </lineage>
</organism>
<dbReference type="EMBL" id="JANPWB010000011">
    <property type="protein sequence ID" value="KAJ1131386.1"/>
    <property type="molecule type" value="Genomic_DNA"/>
</dbReference>
<evidence type="ECO:0000313" key="2">
    <source>
        <dbReference type="EMBL" id="KAJ1131386.1"/>
    </source>
</evidence>
<protein>
    <submittedName>
        <fullName evidence="2">Uncharacterized protein</fullName>
    </submittedName>
</protein>
<gene>
    <name evidence="2" type="ORF">NDU88_009723</name>
</gene>
<reference evidence="2" key="1">
    <citation type="journal article" date="2022" name="bioRxiv">
        <title>Sequencing and chromosome-scale assembly of the giantPleurodeles waltlgenome.</title>
        <authorList>
            <person name="Brown T."/>
            <person name="Elewa A."/>
            <person name="Iarovenko S."/>
            <person name="Subramanian E."/>
            <person name="Araus A.J."/>
            <person name="Petzold A."/>
            <person name="Susuki M."/>
            <person name="Suzuki K.-i.T."/>
            <person name="Hayashi T."/>
            <person name="Toyoda A."/>
            <person name="Oliveira C."/>
            <person name="Osipova E."/>
            <person name="Leigh N.D."/>
            <person name="Simon A."/>
            <person name="Yun M.H."/>
        </authorList>
    </citation>
    <scope>NUCLEOTIDE SEQUENCE</scope>
    <source>
        <strain evidence="2">20211129_DDA</strain>
        <tissue evidence="2">Liver</tissue>
    </source>
</reference>
<feature type="compositionally biased region" description="Basic and acidic residues" evidence="1">
    <location>
        <begin position="85"/>
        <end position="99"/>
    </location>
</feature>
<name>A0AAV7PT94_PLEWA</name>
<sequence>MVIVQEYVPACKGILKTKLSEIRQRCGENQFQYSTKPITVAPQPRARAAAAPLVETAVACGRATGEAAGRFKGHGTRDGPFLRPQEFHGKRGRTGDPESGHGPCRSARKI</sequence>
<feature type="region of interest" description="Disordered" evidence="1">
    <location>
        <begin position="68"/>
        <end position="110"/>
    </location>
</feature>
<dbReference type="AlphaFoldDB" id="A0AAV7PT94"/>